<accession>A0A3N0YVN5</accession>
<protein>
    <submittedName>
        <fullName evidence="2">Uncharacterized protein</fullName>
    </submittedName>
</protein>
<proteinExistence type="predicted"/>
<reference evidence="2 3" key="1">
    <citation type="submission" date="2018-10" db="EMBL/GenBank/DDBJ databases">
        <title>Genome assembly for a Yunnan-Guizhou Plateau 3E fish, Anabarilius grahami (Regan), and its evolutionary and genetic applications.</title>
        <authorList>
            <person name="Jiang W."/>
        </authorList>
    </citation>
    <scope>NUCLEOTIDE SEQUENCE [LARGE SCALE GENOMIC DNA]</scope>
    <source>
        <strain evidence="2">AG-KIZ</strain>
        <tissue evidence="2">Muscle</tissue>
    </source>
</reference>
<feature type="region of interest" description="Disordered" evidence="1">
    <location>
        <begin position="1"/>
        <end position="85"/>
    </location>
</feature>
<keyword evidence="3" id="KW-1185">Reference proteome</keyword>
<feature type="compositionally biased region" description="Polar residues" evidence="1">
    <location>
        <begin position="60"/>
        <end position="73"/>
    </location>
</feature>
<dbReference type="AlphaFoldDB" id="A0A3N0YVN5"/>
<dbReference type="EMBL" id="RJVU01021200">
    <property type="protein sequence ID" value="ROL50262.1"/>
    <property type="molecule type" value="Genomic_DNA"/>
</dbReference>
<sequence>MQSFDRPSNHHAEARSPGQPTPHSPPETLSVLNRIQVRPRTGALTGPQRSPEVSAEIESTRSSIVKDSTTRQPVAQFLNKPSIPA</sequence>
<name>A0A3N0YVN5_ANAGA</name>
<evidence type="ECO:0000313" key="2">
    <source>
        <dbReference type="EMBL" id="ROL50262.1"/>
    </source>
</evidence>
<evidence type="ECO:0000313" key="3">
    <source>
        <dbReference type="Proteomes" id="UP000281406"/>
    </source>
</evidence>
<evidence type="ECO:0000256" key="1">
    <source>
        <dbReference type="SAM" id="MobiDB-lite"/>
    </source>
</evidence>
<gene>
    <name evidence="2" type="ORF">DPX16_19066</name>
</gene>
<comment type="caution">
    <text evidence="2">The sequence shown here is derived from an EMBL/GenBank/DDBJ whole genome shotgun (WGS) entry which is preliminary data.</text>
</comment>
<dbReference type="Proteomes" id="UP000281406">
    <property type="component" value="Unassembled WGS sequence"/>
</dbReference>
<organism evidence="2 3">
    <name type="scientific">Anabarilius grahami</name>
    <name type="common">Kanglang fish</name>
    <name type="synonym">Barilius grahami</name>
    <dbReference type="NCBI Taxonomy" id="495550"/>
    <lineage>
        <taxon>Eukaryota</taxon>
        <taxon>Metazoa</taxon>
        <taxon>Chordata</taxon>
        <taxon>Craniata</taxon>
        <taxon>Vertebrata</taxon>
        <taxon>Euteleostomi</taxon>
        <taxon>Actinopterygii</taxon>
        <taxon>Neopterygii</taxon>
        <taxon>Teleostei</taxon>
        <taxon>Ostariophysi</taxon>
        <taxon>Cypriniformes</taxon>
        <taxon>Xenocyprididae</taxon>
        <taxon>Xenocypridinae</taxon>
        <taxon>Xenocypridinae incertae sedis</taxon>
        <taxon>Anabarilius</taxon>
    </lineage>
</organism>